<comment type="caution">
    <text evidence="2">The sequence shown here is derived from an EMBL/GenBank/DDBJ whole genome shotgun (WGS) entry which is preliminary data.</text>
</comment>
<feature type="compositionally biased region" description="Basic residues" evidence="1">
    <location>
        <begin position="17"/>
        <end position="29"/>
    </location>
</feature>
<proteinExistence type="predicted"/>
<dbReference type="Proteomes" id="UP000016543">
    <property type="component" value="Unassembled WGS sequence"/>
</dbReference>
<sequence length="45" mass="5166">MRTTRHVLAQNAQGTSVRRKRMVRRRRGREVKQVVGCAGFEPATN</sequence>
<organism evidence="2 3">
    <name type="scientific">Idiomarina baltica OS145</name>
    <dbReference type="NCBI Taxonomy" id="314276"/>
    <lineage>
        <taxon>Bacteria</taxon>
        <taxon>Pseudomonadati</taxon>
        <taxon>Pseudomonadota</taxon>
        <taxon>Gammaproteobacteria</taxon>
        <taxon>Alteromonadales</taxon>
        <taxon>Idiomarinaceae</taxon>
        <taxon>Idiomarina</taxon>
    </lineage>
</organism>
<evidence type="ECO:0000313" key="2">
    <source>
        <dbReference type="EMBL" id="EAQ30915.1"/>
    </source>
</evidence>
<evidence type="ECO:0000256" key="1">
    <source>
        <dbReference type="SAM" id="MobiDB-lite"/>
    </source>
</evidence>
<protein>
    <recommendedName>
        <fullName evidence="4">50S ribosomal protein L34</fullName>
    </recommendedName>
</protein>
<feature type="region of interest" description="Disordered" evidence="1">
    <location>
        <begin position="1"/>
        <end position="30"/>
    </location>
</feature>
<name>A0ABM9WJ74_9GAMM</name>
<dbReference type="EMBL" id="AAMX01000035">
    <property type="protein sequence ID" value="EAQ30915.1"/>
    <property type="molecule type" value="Genomic_DNA"/>
</dbReference>
<gene>
    <name evidence="2" type="ORF">OS145_11364</name>
</gene>
<evidence type="ECO:0000313" key="3">
    <source>
        <dbReference type="Proteomes" id="UP000016543"/>
    </source>
</evidence>
<accession>A0ABM9WJ74</accession>
<reference evidence="2 3" key="1">
    <citation type="submission" date="2006-01" db="EMBL/GenBank/DDBJ databases">
        <authorList>
            <person name="Brettar I."/>
            <person name="Hofle M."/>
            <person name="Ferriera S."/>
            <person name="Johnson J."/>
            <person name="Kravitz S."/>
            <person name="Halpern A."/>
            <person name="Remington K."/>
            <person name="Beeson K."/>
            <person name="Tran B."/>
            <person name="Rogers Y.-H."/>
            <person name="Friedman R."/>
            <person name="Venter J.C."/>
        </authorList>
    </citation>
    <scope>NUCLEOTIDE SEQUENCE [LARGE SCALE GENOMIC DNA]</scope>
    <source>
        <strain evidence="2 3">OS145</strain>
    </source>
</reference>
<evidence type="ECO:0008006" key="4">
    <source>
        <dbReference type="Google" id="ProtNLM"/>
    </source>
</evidence>
<keyword evidence="3" id="KW-1185">Reference proteome</keyword>